<evidence type="ECO:0000256" key="1">
    <source>
        <dbReference type="SAM" id="MobiDB-lite"/>
    </source>
</evidence>
<feature type="compositionally biased region" description="Low complexity" evidence="1">
    <location>
        <begin position="155"/>
        <end position="170"/>
    </location>
</feature>
<name>A0A411D3C9_9VIRU</name>
<organism evidence="2">
    <name type="scientific">Castleton Burn virus</name>
    <dbReference type="NCBI Taxonomy" id="2511032"/>
    <lineage>
        <taxon>Viruses</taxon>
        <taxon>Riboviria</taxon>
    </lineage>
</organism>
<feature type="region of interest" description="Disordered" evidence="1">
    <location>
        <begin position="121"/>
        <end position="200"/>
    </location>
</feature>
<accession>A0A411D3C9</accession>
<proteinExistence type="predicted"/>
<evidence type="ECO:0000313" key="2">
    <source>
        <dbReference type="EMBL" id="QAY29245.1"/>
    </source>
</evidence>
<protein>
    <submittedName>
        <fullName evidence="2">Uncharacterized protein</fullName>
    </submittedName>
</protein>
<sequence length="341" mass="37889">MNKQSTSLPIIHTSTAARQSDGTVTPHQDQMTALRSIYLRPTWGTYDEYIKLIRSKSLTPSLSRCDYERIYHTPISILKRKAPKPPKIGSSTPPSTKTVATIGVQTELSFTTLDTAESALSSEPSYITDWDMPDDQGPDWKEVDLDESTDSGNVSSSEETPSTPLSTPSSVAKIAAGSTARTIVGPAEPTSGAEETETTKAEIQEKIDRISAERELKLVQTPHAIEAANHLWTKTRGRIIDSKYQTFCASVINEYLDSCKLKDPVQRRIIMNEAMLYHVEASKKHRNPFVKDKTTIKNINQANLSDLGVHKKKRFFGLITTKARIKERHELVKECGGVSTK</sequence>
<dbReference type="EMBL" id="MH614293">
    <property type="protein sequence ID" value="QAY29245.1"/>
    <property type="molecule type" value="Genomic_RNA"/>
</dbReference>
<reference evidence="2" key="1">
    <citation type="submission" date="2018-07" db="EMBL/GenBank/DDBJ databases">
        <title>Host and pathogen evolutionary histories predict virus prevalence across bumblebee species.</title>
        <authorList>
            <person name="Pascall D.J."/>
            <person name="Tinsley M.C."/>
            <person name="Obbard D.J."/>
            <person name="Wilfert L."/>
        </authorList>
    </citation>
    <scope>NUCLEOTIDE SEQUENCE</scope>
</reference>